<evidence type="ECO:0000256" key="1">
    <source>
        <dbReference type="SAM" id="Phobius"/>
    </source>
</evidence>
<keyword evidence="3" id="KW-1185">Reference proteome</keyword>
<keyword evidence="1" id="KW-0472">Membrane</keyword>
<dbReference type="Proteomes" id="UP001500842">
    <property type="component" value="Unassembled WGS sequence"/>
</dbReference>
<name>A0ABN2A1T4_9ACTN</name>
<evidence type="ECO:0000313" key="2">
    <source>
        <dbReference type="EMBL" id="GAA1508596.1"/>
    </source>
</evidence>
<evidence type="ECO:0000313" key="3">
    <source>
        <dbReference type="Proteomes" id="UP001500842"/>
    </source>
</evidence>
<proteinExistence type="predicted"/>
<accession>A0ABN2A1T4</accession>
<dbReference type="SUPFAM" id="SSF51735">
    <property type="entry name" value="NAD(P)-binding Rossmann-fold domains"/>
    <property type="match status" value="1"/>
</dbReference>
<dbReference type="InterPro" id="IPR036291">
    <property type="entry name" value="NAD(P)-bd_dom_sf"/>
</dbReference>
<organism evidence="2 3">
    <name type="scientific">Nocardioides humi</name>
    <dbReference type="NCBI Taxonomy" id="449461"/>
    <lineage>
        <taxon>Bacteria</taxon>
        <taxon>Bacillati</taxon>
        <taxon>Actinomycetota</taxon>
        <taxon>Actinomycetes</taxon>
        <taxon>Propionibacteriales</taxon>
        <taxon>Nocardioidaceae</taxon>
        <taxon>Nocardioides</taxon>
    </lineage>
</organism>
<protein>
    <recommendedName>
        <fullName evidence="4">PH domain-containing protein</fullName>
    </recommendedName>
</protein>
<evidence type="ECO:0008006" key="4">
    <source>
        <dbReference type="Google" id="ProtNLM"/>
    </source>
</evidence>
<reference evidence="2 3" key="1">
    <citation type="journal article" date="2019" name="Int. J. Syst. Evol. Microbiol.">
        <title>The Global Catalogue of Microorganisms (GCM) 10K type strain sequencing project: providing services to taxonomists for standard genome sequencing and annotation.</title>
        <authorList>
            <consortium name="The Broad Institute Genomics Platform"/>
            <consortium name="The Broad Institute Genome Sequencing Center for Infectious Disease"/>
            <person name="Wu L."/>
            <person name="Ma J."/>
        </authorList>
    </citation>
    <scope>NUCLEOTIDE SEQUENCE [LARGE SCALE GENOMIC DNA]</scope>
    <source>
        <strain evidence="2 3">JCM 14942</strain>
    </source>
</reference>
<sequence length="155" mass="16675">MRPMSSAQPNRVTDYRLAPPVTARFVGAYLVLLAVLLLVVTAVVVAADLNADLLVLVLGAGLLGLIALAWWLRSRLVVVRLTDAGYRVRAIRAAGATEARWSEVEDAVAAAPSGIDCLVLRLRDGRSTTIPVQLVAGDKDDLARDVRDHLERAAR</sequence>
<keyword evidence="1" id="KW-1133">Transmembrane helix</keyword>
<feature type="transmembrane region" description="Helical" evidence="1">
    <location>
        <begin position="21"/>
        <end position="47"/>
    </location>
</feature>
<gene>
    <name evidence="2" type="ORF">GCM10009788_11060</name>
</gene>
<feature type="transmembrane region" description="Helical" evidence="1">
    <location>
        <begin position="53"/>
        <end position="72"/>
    </location>
</feature>
<keyword evidence="1" id="KW-0812">Transmembrane</keyword>
<dbReference type="EMBL" id="BAAAOR010000007">
    <property type="protein sequence ID" value="GAA1508596.1"/>
    <property type="molecule type" value="Genomic_DNA"/>
</dbReference>
<comment type="caution">
    <text evidence="2">The sequence shown here is derived from an EMBL/GenBank/DDBJ whole genome shotgun (WGS) entry which is preliminary data.</text>
</comment>